<evidence type="ECO:0000313" key="1">
    <source>
        <dbReference type="EMBL" id="OIS99688.1"/>
    </source>
</evidence>
<dbReference type="EMBL" id="MJEQ01037190">
    <property type="protein sequence ID" value="OIS99688.1"/>
    <property type="molecule type" value="Genomic_DNA"/>
</dbReference>
<proteinExistence type="predicted"/>
<keyword evidence="2" id="KW-1185">Reference proteome</keyword>
<feature type="non-terminal residue" evidence="1">
    <location>
        <position position="251"/>
    </location>
</feature>
<dbReference type="Gramene" id="OIS99688">
    <property type="protein sequence ID" value="OIS99688"/>
    <property type="gene ID" value="A4A49_62717"/>
</dbReference>
<accession>A0A1J6IX32</accession>
<dbReference type="AlphaFoldDB" id="A0A1J6IX32"/>
<comment type="caution">
    <text evidence="1">The sequence shown here is derived from an EMBL/GenBank/DDBJ whole genome shotgun (WGS) entry which is preliminary data.</text>
</comment>
<sequence length="251" mass="26174">FQGDLRQILNEKSKLHGDIDAITDGNIGHKQVAKTGNNRGPVNPVGNVSKVVKGQSKPTDDVPTTTALARLYKAVNGANSRHNRQGHMTVSGARINIQEEVLNKANTSNNQQTVAGAGHVEASVKVPATVGSNLEVAVALNATVDQAASRDVNIGDVAPVALVEKPAGIKRVDQTTKEGEAIEVGALVKASAACDSTSARTDELEAANVNLIDTGAADTVATMSQPVHKGQELEEVDVAEMQESDVQAVHN</sequence>
<protein>
    <submittedName>
        <fullName evidence="1">Uncharacterized protein</fullName>
    </submittedName>
</protein>
<dbReference type="Proteomes" id="UP000187609">
    <property type="component" value="Unassembled WGS sequence"/>
</dbReference>
<evidence type="ECO:0000313" key="2">
    <source>
        <dbReference type="Proteomes" id="UP000187609"/>
    </source>
</evidence>
<feature type="non-terminal residue" evidence="1">
    <location>
        <position position="1"/>
    </location>
</feature>
<reference evidence="1" key="1">
    <citation type="submission" date="2016-11" db="EMBL/GenBank/DDBJ databases">
        <title>The genome of Nicotiana attenuata.</title>
        <authorList>
            <person name="Xu S."/>
            <person name="Brockmoeller T."/>
            <person name="Gaquerel E."/>
            <person name="Navarro A."/>
            <person name="Kuhl H."/>
            <person name="Gase K."/>
            <person name="Ling Z."/>
            <person name="Zhou W."/>
            <person name="Kreitzer C."/>
            <person name="Stanke M."/>
            <person name="Tang H."/>
            <person name="Lyons E."/>
            <person name="Pandey P."/>
            <person name="Pandey S.P."/>
            <person name="Timmermann B."/>
            <person name="Baldwin I.T."/>
        </authorList>
    </citation>
    <scope>NUCLEOTIDE SEQUENCE [LARGE SCALE GENOMIC DNA]</scope>
    <source>
        <strain evidence="1">UT</strain>
    </source>
</reference>
<organism evidence="1 2">
    <name type="scientific">Nicotiana attenuata</name>
    <name type="common">Coyote tobacco</name>
    <dbReference type="NCBI Taxonomy" id="49451"/>
    <lineage>
        <taxon>Eukaryota</taxon>
        <taxon>Viridiplantae</taxon>
        <taxon>Streptophyta</taxon>
        <taxon>Embryophyta</taxon>
        <taxon>Tracheophyta</taxon>
        <taxon>Spermatophyta</taxon>
        <taxon>Magnoliopsida</taxon>
        <taxon>eudicotyledons</taxon>
        <taxon>Gunneridae</taxon>
        <taxon>Pentapetalae</taxon>
        <taxon>asterids</taxon>
        <taxon>lamiids</taxon>
        <taxon>Solanales</taxon>
        <taxon>Solanaceae</taxon>
        <taxon>Nicotianoideae</taxon>
        <taxon>Nicotianeae</taxon>
        <taxon>Nicotiana</taxon>
    </lineage>
</organism>
<gene>
    <name evidence="1" type="ORF">A4A49_62717</name>
</gene>
<name>A0A1J6IX32_NICAT</name>